<dbReference type="InterPro" id="IPR002539">
    <property type="entry name" value="MaoC-like_dom"/>
</dbReference>
<dbReference type="AlphaFoldDB" id="A0A6G9YA10"/>
<dbReference type="CDD" id="cd03441">
    <property type="entry name" value="R_hydratase_like"/>
    <property type="match status" value="1"/>
</dbReference>
<dbReference type="PANTHER" id="PTHR43437:SF3">
    <property type="entry name" value="HYDROXYACYL-THIOESTER DEHYDRATASE TYPE 2, MITOCHONDRIAL"/>
    <property type="match status" value="1"/>
</dbReference>
<evidence type="ECO:0000259" key="3">
    <source>
        <dbReference type="Pfam" id="PF13452"/>
    </source>
</evidence>
<dbReference type="NCBIfam" id="NF040620">
    <property type="entry name" value="fused_HadA_HadB"/>
    <property type="match status" value="1"/>
</dbReference>
<dbReference type="SUPFAM" id="SSF54637">
    <property type="entry name" value="Thioesterase/thiol ester dehydrase-isomerase"/>
    <property type="match status" value="2"/>
</dbReference>
<gene>
    <name evidence="4" type="ORF">F5544_10480</name>
</gene>
<keyword evidence="5" id="KW-1185">Reference proteome</keyword>
<name>A0A6G9YA10_9NOCA</name>
<dbReference type="KEGG" id="nah:F5544_10480"/>
<evidence type="ECO:0000259" key="2">
    <source>
        <dbReference type="Pfam" id="PF01575"/>
    </source>
</evidence>
<organism evidence="4 5">
    <name type="scientific">Nocardia arthritidis</name>
    <dbReference type="NCBI Taxonomy" id="228602"/>
    <lineage>
        <taxon>Bacteria</taxon>
        <taxon>Bacillati</taxon>
        <taxon>Actinomycetota</taxon>
        <taxon>Actinomycetes</taxon>
        <taxon>Mycobacteriales</taxon>
        <taxon>Nocardiaceae</taxon>
        <taxon>Nocardia</taxon>
    </lineage>
</organism>
<dbReference type="InterPro" id="IPR029069">
    <property type="entry name" value="HotDog_dom_sf"/>
</dbReference>
<protein>
    <submittedName>
        <fullName evidence="4">(R)-hydratase</fullName>
    </submittedName>
</protein>
<evidence type="ECO:0000313" key="4">
    <source>
        <dbReference type="EMBL" id="QIS09994.1"/>
    </source>
</evidence>
<dbReference type="Gene3D" id="3.10.129.10">
    <property type="entry name" value="Hotdog Thioesterase"/>
    <property type="match status" value="2"/>
</dbReference>
<dbReference type="InterPro" id="IPR050965">
    <property type="entry name" value="UPF0336/Enoyl-CoA_hydratase"/>
</dbReference>
<dbReference type="Proteomes" id="UP000503540">
    <property type="component" value="Chromosome"/>
</dbReference>
<feature type="domain" description="MaoC-like" evidence="2">
    <location>
        <begin position="250"/>
        <end position="348"/>
    </location>
</feature>
<dbReference type="Pfam" id="PF13452">
    <property type="entry name" value="FAS1_DH_region"/>
    <property type="match status" value="1"/>
</dbReference>
<evidence type="ECO:0000313" key="5">
    <source>
        <dbReference type="Proteomes" id="UP000503540"/>
    </source>
</evidence>
<reference evidence="4 5" key="1">
    <citation type="journal article" date="2019" name="ACS Chem. Biol.">
        <title>Identification and Mobilization of a Cryptic Antibiotic Biosynthesis Gene Locus from a Human-Pathogenic Nocardia Isolate.</title>
        <authorList>
            <person name="Herisse M."/>
            <person name="Ishida K."/>
            <person name="Porter J.L."/>
            <person name="Howden B."/>
            <person name="Hertweck C."/>
            <person name="Stinear T.P."/>
            <person name="Pidot S.J."/>
        </authorList>
    </citation>
    <scope>NUCLEOTIDE SEQUENCE [LARGE SCALE GENOMIC DNA]</scope>
    <source>
        <strain evidence="4 5">AUSMDU00012717</strain>
    </source>
</reference>
<dbReference type="Pfam" id="PF01575">
    <property type="entry name" value="MaoC_dehydratas"/>
    <property type="match status" value="1"/>
</dbReference>
<dbReference type="InterPro" id="IPR039569">
    <property type="entry name" value="FAS1-like_DH_region"/>
</dbReference>
<sequence length="374" mass="40886">MLPYVAHETHRTEVFTLDVTGMERDAGIAQLVAEIPALNLADYARSIVGRRYRVNEEYEVGREKIREYARAVRDEHPVHWNEAEATAYGYRGLLAPPTFTCLLSGAVQKMLAAMLTGYDLSTAVQTDQVFNYHQPIVAGDRLTSNVSLHSFRQAFGGDLMVVENTITNQRDETVLTAYTSLIARSVQTEKDTEIAEFVLGLVRHDVRTPDVPAPTPEPIAHREFEPLPRRAAANGRALASVREGAELPPRTVRLTRGDLVNYAGVSGDPNPIHWSDQAAEMVGLEQGIVAHGMLTMGLGAGFVTAWLDDPGALLQYSVRMTSPVYVSFDGTSEIRYTGKIKSVDPATGTATIAIGATYADRKIFGRATAVVQLS</sequence>
<dbReference type="GO" id="GO:0019171">
    <property type="term" value="F:(3R)-hydroxyacyl-[acyl-carrier-protein] dehydratase activity"/>
    <property type="evidence" value="ECO:0007669"/>
    <property type="project" value="TreeGrafter"/>
</dbReference>
<accession>A0A6G9YA10</accession>
<proteinExistence type="inferred from homology"/>
<feature type="domain" description="FAS1-like dehydratase" evidence="3">
    <location>
        <begin position="47"/>
        <end position="176"/>
    </location>
</feature>
<evidence type="ECO:0000256" key="1">
    <source>
        <dbReference type="ARBA" id="ARBA00005254"/>
    </source>
</evidence>
<dbReference type="RefSeq" id="WP_238847187.1">
    <property type="nucleotide sequence ID" value="NZ_CP046172.1"/>
</dbReference>
<dbReference type="EMBL" id="CP046172">
    <property type="protein sequence ID" value="QIS09994.1"/>
    <property type="molecule type" value="Genomic_DNA"/>
</dbReference>
<dbReference type="PANTHER" id="PTHR43437">
    <property type="entry name" value="HYDROXYACYL-THIOESTER DEHYDRATASE TYPE 2, MITOCHONDRIAL-RELATED"/>
    <property type="match status" value="1"/>
</dbReference>
<comment type="similarity">
    <text evidence="1">Belongs to the enoyl-CoA hydratase/isomerase family.</text>
</comment>
<dbReference type="GO" id="GO:0006633">
    <property type="term" value="P:fatty acid biosynthetic process"/>
    <property type="evidence" value="ECO:0007669"/>
    <property type="project" value="TreeGrafter"/>
</dbReference>